<gene>
    <name evidence="3" type="ORF">B0J12DRAFT_662871</name>
</gene>
<name>A0ABQ8GCA3_9PEZI</name>
<dbReference type="Pfam" id="PF07859">
    <property type="entry name" value="Abhydrolase_3"/>
    <property type="match status" value="1"/>
</dbReference>
<dbReference type="PANTHER" id="PTHR48081:SF8">
    <property type="entry name" value="ALPHA_BETA HYDROLASE FOLD-3 DOMAIN-CONTAINING PROTEIN-RELATED"/>
    <property type="match status" value="1"/>
</dbReference>
<evidence type="ECO:0000256" key="1">
    <source>
        <dbReference type="ARBA" id="ARBA00022801"/>
    </source>
</evidence>
<sequence length="337" mass="37798">MPLTSDLILDDSKFDNSKISSSTAALNDRLIETQLNIPKWYEVGAEKFRQMRWNGETILPKPVVLDSGVDFKIPSRDSGRTIPCRIFKPASGDVKGVFMHIHGGGFVLQSEKHQDTFLKWFADNCQLAVVSVGYRLAPEHPFPAGPQDCFDAAEWFIKNSKQNYGADLKFIGGESAGAYLSLVTALHLVKTQPSFSLRGLLLYFGTYDLSMLPQARNFKRRGPLVLDQDIIERFTDAFLPNTTKEDRRAPEISPFYEDFYQFGRAKLPPALFICGTEDPLLDDTLMMAVKWRCHGSEAITKIYAGAPHGFIMFPPSDCEDSGPAREVSQQFILEKLA</sequence>
<accession>A0ABQ8GCA3</accession>
<dbReference type="SUPFAM" id="SSF53474">
    <property type="entry name" value="alpha/beta-Hydrolases"/>
    <property type="match status" value="1"/>
</dbReference>
<keyword evidence="4" id="KW-1185">Reference proteome</keyword>
<feature type="domain" description="Alpha/beta hydrolase fold-3" evidence="2">
    <location>
        <begin position="99"/>
        <end position="311"/>
    </location>
</feature>
<proteinExistence type="predicted"/>
<evidence type="ECO:0000313" key="4">
    <source>
        <dbReference type="Proteomes" id="UP000774617"/>
    </source>
</evidence>
<evidence type="ECO:0000259" key="2">
    <source>
        <dbReference type="Pfam" id="PF07859"/>
    </source>
</evidence>
<protein>
    <submittedName>
        <fullName evidence="3">Esterase/lipase/thioesterase</fullName>
    </submittedName>
</protein>
<dbReference type="InterPro" id="IPR050300">
    <property type="entry name" value="GDXG_lipolytic_enzyme"/>
</dbReference>
<dbReference type="Proteomes" id="UP000774617">
    <property type="component" value="Unassembled WGS sequence"/>
</dbReference>
<comment type="caution">
    <text evidence="3">The sequence shown here is derived from an EMBL/GenBank/DDBJ whole genome shotgun (WGS) entry which is preliminary data.</text>
</comment>
<reference evidence="3 4" key="1">
    <citation type="journal article" date="2021" name="Nat. Commun.">
        <title>Genetic determinants of endophytism in the Arabidopsis root mycobiome.</title>
        <authorList>
            <person name="Mesny F."/>
            <person name="Miyauchi S."/>
            <person name="Thiergart T."/>
            <person name="Pickel B."/>
            <person name="Atanasova L."/>
            <person name="Karlsson M."/>
            <person name="Huettel B."/>
            <person name="Barry K.W."/>
            <person name="Haridas S."/>
            <person name="Chen C."/>
            <person name="Bauer D."/>
            <person name="Andreopoulos W."/>
            <person name="Pangilinan J."/>
            <person name="LaButti K."/>
            <person name="Riley R."/>
            <person name="Lipzen A."/>
            <person name="Clum A."/>
            <person name="Drula E."/>
            <person name="Henrissat B."/>
            <person name="Kohler A."/>
            <person name="Grigoriev I.V."/>
            <person name="Martin F.M."/>
            <person name="Hacquard S."/>
        </authorList>
    </citation>
    <scope>NUCLEOTIDE SEQUENCE [LARGE SCALE GENOMIC DNA]</scope>
    <source>
        <strain evidence="3 4">MPI-SDFR-AT-0080</strain>
    </source>
</reference>
<evidence type="ECO:0000313" key="3">
    <source>
        <dbReference type="EMBL" id="KAH7051339.1"/>
    </source>
</evidence>
<dbReference type="EMBL" id="JAGTJR010000012">
    <property type="protein sequence ID" value="KAH7051339.1"/>
    <property type="molecule type" value="Genomic_DNA"/>
</dbReference>
<dbReference type="PANTHER" id="PTHR48081">
    <property type="entry name" value="AB HYDROLASE SUPERFAMILY PROTEIN C4A8.06C"/>
    <property type="match status" value="1"/>
</dbReference>
<organism evidence="3 4">
    <name type="scientific">Macrophomina phaseolina</name>
    <dbReference type="NCBI Taxonomy" id="35725"/>
    <lineage>
        <taxon>Eukaryota</taxon>
        <taxon>Fungi</taxon>
        <taxon>Dikarya</taxon>
        <taxon>Ascomycota</taxon>
        <taxon>Pezizomycotina</taxon>
        <taxon>Dothideomycetes</taxon>
        <taxon>Dothideomycetes incertae sedis</taxon>
        <taxon>Botryosphaeriales</taxon>
        <taxon>Botryosphaeriaceae</taxon>
        <taxon>Macrophomina</taxon>
    </lineage>
</organism>
<keyword evidence="1" id="KW-0378">Hydrolase</keyword>
<dbReference type="InterPro" id="IPR013094">
    <property type="entry name" value="AB_hydrolase_3"/>
</dbReference>
<dbReference type="InterPro" id="IPR029058">
    <property type="entry name" value="AB_hydrolase_fold"/>
</dbReference>
<dbReference type="Gene3D" id="3.40.50.1820">
    <property type="entry name" value="alpha/beta hydrolase"/>
    <property type="match status" value="1"/>
</dbReference>